<organism evidence="1 2">
    <name type="scientific">Rhodoblastus sphagnicola</name>
    <dbReference type="NCBI Taxonomy" id="333368"/>
    <lineage>
        <taxon>Bacteria</taxon>
        <taxon>Pseudomonadati</taxon>
        <taxon>Pseudomonadota</taxon>
        <taxon>Alphaproteobacteria</taxon>
        <taxon>Hyphomicrobiales</taxon>
        <taxon>Rhodoblastaceae</taxon>
        <taxon>Rhodoblastus</taxon>
    </lineage>
</organism>
<keyword evidence="2" id="KW-1185">Reference proteome</keyword>
<dbReference type="Proteomes" id="UP000239089">
    <property type="component" value="Unassembled WGS sequence"/>
</dbReference>
<accession>A0A2S6N2V6</accession>
<reference evidence="1 2" key="1">
    <citation type="journal article" date="2018" name="Arch. Microbiol.">
        <title>New insights into the metabolic potential of the phototrophic purple bacterium Rhodopila globiformis DSM 161(T) from its draft genome sequence and evidence for a vanadium-dependent nitrogenase.</title>
        <authorList>
            <person name="Imhoff J.F."/>
            <person name="Rahn T."/>
            <person name="Kunzel S."/>
            <person name="Neulinger S.C."/>
        </authorList>
    </citation>
    <scope>NUCLEOTIDE SEQUENCE [LARGE SCALE GENOMIC DNA]</scope>
    <source>
        <strain evidence="1 2">DSM 16996</strain>
    </source>
</reference>
<dbReference type="AlphaFoldDB" id="A0A2S6N2V6"/>
<sequence>MAANAGIITIAQGEALFANGTIPANLATAIATFPLAEQDAAEIAILGEPTYCRTDPFVAALGAVPQSLP</sequence>
<name>A0A2S6N2V6_9HYPH</name>
<proteinExistence type="predicted"/>
<dbReference type="RefSeq" id="WP_104508883.1">
    <property type="nucleotide sequence ID" value="NZ_JACIGC010000011.1"/>
</dbReference>
<protein>
    <submittedName>
        <fullName evidence="1">Uncharacterized protein</fullName>
    </submittedName>
</protein>
<evidence type="ECO:0000313" key="1">
    <source>
        <dbReference type="EMBL" id="PPQ28926.1"/>
    </source>
</evidence>
<dbReference type="EMBL" id="NHSJ01000100">
    <property type="protein sequence ID" value="PPQ28926.1"/>
    <property type="molecule type" value="Genomic_DNA"/>
</dbReference>
<comment type="caution">
    <text evidence="1">The sequence shown here is derived from an EMBL/GenBank/DDBJ whole genome shotgun (WGS) entry which is preliminary data.</text>
</comment>
<evidence type="ECO:0000313" key="2">
    <source>
        <dbReference type="Proteomes" id="UP000239089"/>
    </source>
</evidence>
<gene>
    <name evidence="1" type="ORF">CCR94_16175</name>
</gene>